<accession>A0A2G9RUK7</accession>
<protein>
    <submittedName>
        <fullName evidence="3">Uncharacterized protein</fullName>
    </submittedName>
</protein>
<reference evidence="4" key="1">
    <citation type="journal article" date="2017" name="Nat. Commun.">
        <title>The North American bullfrog draft genome provides insight into hormonal regulation of long noncoding RNA.</title>
        <authorList>
            <person name="Hammond S.A."/>
            <person name="Warren R.L."/>
            <person name="Vandervalk B.P."/>
            <person name="Kucuk E."/>
            <person name="Khan H."/>
            <person name="Gibb E.A."/>
            <person name="Pandoh P."/>
            <person name="Kirk H."/>
            <person name="Zhao Y."/>
            <person name="Jones M."/>
            <person name="Mungall A.J."/>
            <person name="Coope R."/>
            <person name="Pleasance S."/>
            <person name="Moore R.A."/>
            <person name="Holt R.A."/>
            <person name="Round J.M."/>
            <person name="Ohora S."/>
            <person name="Walle B.V."/>
            <person name="Veldhoen N."/>
            <person name="Helbing C.C."/>
            <person name="Birol I."/>
        </authorList>
    </citation>
    <scope>NUCLEOTIDE SEQUENCE [LARGE SCALE GENOMIC DNA]</scope>
</reference>
<keyword evidence="4" id="KW-1185">Reference proteome</keyword>
<evidence type="ECO:0000313" key="3">
    <source>
        <dbReference type="EMBL" id="PIO31587.1"/>
    </source>
</evidence>
<dbReference type="Proteomes" id="UP000228934">
    <property type="component" value="Unassembled WGS sequence"/>
</dbReference>
<proteinExistence type="predicted"/>
<organism evidence="3 4">
    <name type="scientific">Aquarana catesbeiana</name>
    <name type="common">American bullfrog</name>
    <name type="synonym">Rana catesbeiana</name>
    <dbReference type="NCBI Taxonomy" id="8400"/>
    <lineage>
        <taxon>Eukaryota</taxon>
        <taxon>Metazoa</taxon>
        <taxon>Chordata</taxon>
        <taxon>Craniata</taxon>
        <taxon>Vertebrata</taxon>
        <taxon>Euteleostomi</taxon>
        <taxon>Amphibia</taxon>
        <taxon>Batrachia</taxon>
        <taxon>Anura</taxon>
        <taxon>Neobatrachia</taxon>
        <taxon>Ranoidea</taxon>
        <taxon>Ranidae</taxon>
        <taxon>Aquarana</taxon>
    </lineage>
</organism>
<dbReference type="PANTHER" id="PTHR47899:SF1">
    <property type="entry name" value="COILED-COIL DOMAIN-CONTAINING PROTEIN 171"/>
    <property type="match status" value="1"/>
</dbReference>
<dbReference type="InterPro" id="IPR038820">
    <property type="entry name" value="CCDC171"/>
</dbReference>
<evidence type="ECO:0000313" key="4">
    <source>
        <dbReference type="Proteomes" id="UP000228934"/>
    </source>
</evidence>
<name>A0A2G9RUK7_AQUCT</name>
<evidence type="ECO:0000256" key="1">
    <source>
        <dbReference type="SAM" id="Coils"/>
    </source>
</evidence>
<gene>
    <name evidence="3" type="ORF">AB205_0159110</name>
</gene>
<sequence length="189" mass="22103">MEKMTFISQNHATDNSIKMSESSNHGNQQLAELDENGGLHLQLNKLKHENIALVSTHNEELLAYENQVVRLRCEVEKGEAVRQSLEYDLAVARKQCGIERMALEEEKKNAIKIQGHFKEQIDELHRKMQTLQRHFQTTEFSWQDTRKALEMDLQTQNQAIENYRKELESQMLDKSKMESVIQVSMVLIY</sequence>
<keyword evidence="1" id="KW-0175">Coiled coil</keyword>
<feature type="region of interest" description="Disordered" evidence="2">
    <location>
        <begin position="1"/>
        <end position="25"/>
    </location>
</feature>
<dbReference type="PANTHER" id="PTHR47899">
    <property type="entry name" value="COILED-COIL DOMAIN-CONTAINING PROTEIN 171"/>
    <property type="match status" value="1"/>
</dbReference>
<dbReference type="AlphaFoldDB" id="A0A2G9RUK7"/>
<evidence type="ECO:0000256" key="2">
    <source>
        <dbReference type="SAM" id="MobiDB-lite"/>
    </source>
</evidence>
<dbReference type="OrthoDB" id="287623at2759"/>
<dbReference type="EMBL" id="KV931646">
    <property type="protein sequence ID" value="PIO31587.1"/>
    <property type="molecule type" value="Genomic_DNA"/>
</dbReference>
<feature type="coiled-coil region" evidence="1">
    <location>
        <begin position="146"/>
        <end position="180"/>
    </location>
</feature>